<reference evidence="13" key="1">
    <citation type="submission" date="2020-08" db="EMBL/GenBank/DDBJ databases">
        <title>Multicomponent nature underlies the extraordinary mechanical properties of spider dragline silk.</title>
        <authorList>
            <person name="Kono N."/>
            <person name="Nakamura H."/>
            <person name="Mori M."/>
            <person name="Yoshida Y."/>
            <person name="Ohtoshi R."/>
            <person name="Malay A.D."/>
            <person name="Moran D.A.P."/>
            <person name="Tomita M."/>
            <person name="Numata K."/>
            <person name="Arakawa K."/>
        </authorList>
    </citation>
    <scope>NUCLEOTIDE SEQUENCE</scope>
</reference>
<evidence type="ECO:0000256" key="3">
    <source>
        <dbReference type="ARBA" id="ARBA00022448"/>
    </source>
</evidence>
<comment type="subcellular location">
    <subcellularLocation>
        <location evidence="1">Membrane</location>
        <topology evidence="1">Multi-pass membrane protein</topology>
    </subcellularLocation>
</comment>
<evidence type="ECO:0000256" key="8">
    <source>
        <dbReference type="ARBA" id="ARBA00023065"/>
    </source>
</evidence>
<dbReference type="GO" id="GO:0016020">
    <property type="term" value="C:membrane"/>
    <property type="evidence" value="ECO:0007669"/>
    <property type="project" value="UniProtKB-SubCell"/>
</dbReference>
<keyword evidence="5 12" id="KW-0812">Transmembrane</keyword>
<keyword evidence="10 12" id="KW-0739">Sodium transport</keyword>
<proteinExistence type="inferred from homology"/>
<evidence type="ECO:0000256" key="7">
    <source>
        <dbReference type="ARBA" id="ARBA00023053"/>
    </source>
</evidence>
<dbReference type="Pfam" id="PF00858">
    <property type="entry name" value="ASC"/>
    <property type="match status" value="1"/>
</dbReference>
<evidence type="ECO:0000256" key="5">
    <source>
        <dbReference type="ARBA" id="ARBA00022692"/>
    </source>
</evidence>
<keyword evidence="11 12" id="KW-0407">Ion channel</keyword>
<evidence type="ECO:0000256" key="9">
    <source>
        <dbReference type="ARBA" id="ARBA00023136"/>
    </source>
</evidence>
<dbReference type="GO" id="GO:0005272">
    <property type="term" value="F:sodium channel activity"/>
    <property type="evidence" value="ECO:0007669"/>
    <property type="project" value="UniProtKB-KW"/>
</dbReference>
<protein>
    <submittedName>
        <fullName evidence="13">Uncharacterized protein</fullName>
    </submittedName>
</protein>
<keyword evidence="9" id="KW-0472">Membrane</keyword>
<comment type="caution">
    <text evidence="13">The sequence shown here is derived from an EMBL/GenBank/DDBJ whole genome shotgun (WGS) entry which is preliminary data.</text>
</comment>
<evidence type="ECO:0000256" key="4">
    <source>
        <dbReference type="ARBA" id="ARBA00022461"/>
    </source>
</evidence>
<sequence length="128" mass="14770">MKNIIGKFLKAAVVMICLTGFLQQTFQFLLLYWTYPTVVDVQVSVPSEIEMPAISVCNSNGIRPDVICDLGHFCSSEKMKRFLKLHKVIPEFRDYGNLSERFRDWVLSQPFIPLHLQIVEADKTKFNS</sequence>
<name>A0A8X6PQE4_NEPPI</name>
<keyword evidence="7" id="KW-0915">Sodium</keyword>
<dbReference type="InterPro" id="IPR001873">
    <property type="entry name" value="ENaC"/>
</dbReference>
<evidence type="ECO:0000256" key="2">
    <source>
        <dbReference type="ARBA" id="ARBA00007193"/>
    </source>
</evidence>
<evidence type="ECO:0000256" key="11">
    <source>
        <dbReference type="ARBA" id="ARBA00023303"/>
    </source>
</evidence>
<accession>A0A8X6PQE4</accession>
<dbReference type="AlphaFoldDB" id="A0A8X6PQE4"/>
<evidence type="ECO:0000256" key="1">
    <source>
        <dbReference type="ARBA" id="ARBA00004141"/>
    </source>
</evidence>
<evidence type="ECO:0000313" key="13">
    <source>
        <dbReference type="EMBL" id="GFT76388.1"/>
    </source>
</evidence>
<evidence type="ECO:0000313" key="14">
    <source>
        <dbReference type="Proteomes" id="UP000887013"/>
    </source>
</evidence>
<dbReference type="EMBL" id="BMAW01117695">
    <property type="protein sequence ID" value="GFT76388.1"/>
    <property type="molecule type" value="Genomic_DNA"/>
</dbReference>
<keyword evidence="14" id="KW-1185">Reference proteome</keyword>
<comment type="similarity">
    <text evidence="2 12">Belongs to the amiloride-sensitive sodium channel (TC 1.A.6) family.</text>
</comment>
<dbReference type="OrthoDB" id="6435270at2759"/>
<organism evidence="13 14">
    <name type="scientific">Nephila pilipes</name>
    <name type="common">Giant wood spider</name>
    <name type="synonym">Nephila maculata</name>
    <dbReference type="NCBI Taxonomy" id="299642"/>
    <lineage>
        <taxon>Eukaryota</taxon>
        <taxon>Metazoa</taxon>
        <taxon>Ecdysozoa</taxon>
        <taxon>Arthropoda</taxon>
        <taxon>Chelicerata</taxon>
        <taxon>Arachnida</taxon>
        <taxon>Araneae</taxon>
        <taxon>Araneomorphae</taxon>
        <taxon>Entelegynae</taxon>
        <taxon>Araneoidea</taxon>
        <taxon>Nephilidae</taxon>
        <taxon>Nephila</taxon>
    </lineage>
</organism>
<evidence type="ECO:0000256" key="6">
    <source>
        <dbReference type="ARBA" id="ARBA00022989"/>
    </source>
</evidence>
<keyword evidence="4 12" id="KW-0894">Sodium channel</keyword>
<evidence type="ECO:0000256" key="12">
    <source>
        <dbReference type="RuleBase" id="RU000679"/>
    </source>
</evidence>
<keyword evidence="3 12" id="KW-0813">Transport</keyword>
<gene>
    <name evidence="13" type="primary">AVEN_77917_1</name>
    <name evidence="13" type="ORF">NPIL_298351</name>
</gene>
<evidence type="ECO:0000256" key="10">
    <source>
        <dbReference type="ARBA" id="ARBA00023201"/>
    </source>
</evidence>
<keyword evidence="6" id="KW-1133">Transmembrane helix</keyword>
<keyword evidence="8 12" id="KW-0406">Ion transport</keyword>
<dbReference type="Proteomes" id="UP000887013">
    <property type="component" value="Unassembled WGS sequence"/>
</dbReference>